<evidence type="ECO:0000256" key="5">
    <source>
        <dbReference type="ARBA" id="ARBA00022692"/>
    </source>
</evidence>
<feature type="transmembrane region" description="Helical" evidence="9">
    <location>
        <begin position="283"/>
        <end position="305"/>
    </location>
</feature>
<dbReference type="FunFam" id="3.90.550.10:FF:000079">
    <property type="entry name" value="Probable glycosyl transferase"/>
    <property type="match status" value="1"/>
</dbReference>
<evidence type="ECO:0000256" key="7">
    <source>
        <dbReference type="ARBA" id="ARBA00023136"/>
    </source>
</evidence>
<keyword evidence="3" id="KW-0328">Glycosyltransferase</keyword>
<dbReference type="RefSeq" id="WP_279991484.1">
    <property type="nucleotide sequence ID" value="NZ_JAOBZK010000027.1"/>
</dbReference>
<evidence type="ECO:0000256" key="6">
    <source>
        <dbReference type="ARBA" id="ARBA00022989"/>
    </source>
</evidence>
<dbReference type="EMBL" id="JAOBZK010000027">
    <property type="protein sequence ID" value="MDH1180071.1"/>
    <property type="molecule type" value="Genomic_DNA"/>
</dbReference>
<keyword evidence="5 9" id="KW-0812">Transmembrane</keyword>
<dbReference type="Gene3D" id="3.90.550.10">
    <property type="entry name" value="Spore Coat Polysaccharide Biosynthesis Protein SpsA, Chain A"/>
    <property type="match status" value="1"/>
</dbReference>
<name>A0ABD4YXS8_9BURK</name>
<evidence type="ECO:0000256" key="2">
    <source>
        <dbReference type="ARBA" id="ARBA00022475"/>
    </source>
</evidence>
<evidence type="ECO:0000256" key="8">
    <source>
        <dbReference type="ARBA" id="ARBA00038152"/>
    </source>
</evidence>
<comment type="caution">
    <text evidence="11">The sequence shown here is derived from an EMBL/GenBank/DDBJ whole genome shotgun (WGS) entry which is preliminary data.</text>
</comment>
<keyword evidence="4" id="KW-0808">Transferase</keyword>
<dbReference type="PANTHER" id="PTHR48090:SF1">
    <property type="entry name" value="PROPHAGE BACTOPRENOL GLUCOSYL TRANSFERASE HOMOLOG"/>
    <property type="match status" value="1"/>
</dbReference>
<dbReference type="Pfam" id="PF00535">
    <property type="entry name" value="Glycos_transf_2"/>
    <property type="match status" value="1"/>
</dbReference>
<feature type="transmembrane region" description="Helical" evidence="9">
    <location>
        <begin position="247"/>
        <end position="271"/>
    </location>
</feature>
<keyword evidence="2" id="KW-1003">Cell membrane</keyword>
<reference evidence="11 12" key="1">
    <citation type="submission" date="2022-09" db="EMBL/GenBank/DDBJ databases">
        <title>Intensive care unit water sources are persistently colonized with multi-drug resistant bacteria and are the site of extensive horizontal gene transfer of antibiotic resistance genes.</title>
        <authorList>
            <person name="Diorio-Toth L."/>
        </authorList>
    </citation>
    <scope>NUCLEOTIDE SEQUENCE [LARGE SCALE GENOMIC DNA]</scope>
    <source>
        <strain evidence="11 12">GD03967</strain>
    </source>
</reference>
<organism evidence="11 12">
    <name type="scientific">Achromobacter mucicolens</name>
    <dbReference type="NCBI Taxonomy" id="1389922"/>
    <lineage>
        <taxon>Bacteria</taxon>
        <taxon>Pseudomonadati</taxon>
        <taxon>Pseudomonadota</taxon>
        <taxon>Betaproteobacteria</taxon>
        <taxon>Burkholderiales</taxon>
        <taxon>Alcaligenaceae</taxon>
        <taxon>Achromobacter</taxon>
    </lineage>
</organism>
<dbReference type="SUPFAM" id="SSF53448">
    <property type="entry name" value="Nucleotide-diphospho-sugar transferases"/>
    <property type="match status" value="1"/>
</dbReference>
<dbReference type="InterPro" id="IPR001173">
    <property type="entry name" value="Glyco_trans_2-like"/>
</dbReference>
<accession>A0ABD4YXS8</accession>
<evidence type="ECO:0000313" key="12">
    <source>
        <dbReference type="Proteomes" id="UP001158644"/>
    </source>
</evidence>
<sequence length="345" mass="37901">MKPAIPRPVLTLRPFVEHNIQLSIVIPFLNESEVLPICHARLSRVLEALDEPYEIVFVDDGSTDGSVEYLIELMRRDRRVRVIKLSRNFGKEAAMSAGLSEARGSAVILLDADLQDPPELIPEMVAAWKAGVDVVSMRRRSRSGESWGKRTSAYLFYRLLSRLSRSPIPADTGDFRLMSRRAVEALLAMPERCRYMKGLYAWIGMPTTVIDYDREPRAAGKTKWSYCALLGLAIEGITSFSTAPLRWVTVGGALVAVGGGIFGLSIVVKALLFGNDADGYPSLMAMITLLSGMQLVTIGLLGEYVGKAYMESKQRPMYVVHEILSGEEETSTQPAVEVAANASVG</sequence>
<evidence type="ECO:0000256" key="9">
    <source>
        <dbReference type="SAM" id="Phobius"/>
    </source>
</evidence>
<keyword evidence="7 9" id="KW-0472">Membrane</keyword>
<gene>
    <name evidence="11" type="ORF">N5C72_18450</name>
</gene>
<dbReference type="InterPro" id="IPR050256">
    <property type="entry name" value="Glycosyltransferase_2"/>
</dbReference>
<dbReference type="GO" id="GO:0016757">
    <property type="term" value="F:glycosyltransferase activity"/>
    <property type="evidence" value="ECO:0007669"/>
    <property type="project" value="UniProtKB-KW"/>
</dbReference>
<keyword evidence="6 9" id="KW-1133">Transmembrane helix</keyword>
<protein>
    <submittedName>
        <fullName evidence="11">Glycosyltransferase family 2 protein</fullName>
    </submittedName>
</protein>
<dbReference type="GO" id="GO:0005886">
    <property type="term" value="C:plasma membrane"/>
    <property type="evidence" value="ECO:0007669"/>
    <property type="project" value="UniProtKB-SubCell"/>
</dbReference>
<comment type="similarity">
    <text evidence="8">Belongs to the glycosyltransferase 2 family. GtrB subfamily.</text>
</comment>
<dbReference type="AlphaFoldDB" id="A0ABD4YXS8"/>
<evidence type="ECO:0000313" key="11">
    <source>
        <dbReference type="EMBL" id="MDH1180071.1"/>
    </source>
</evidence>
<dbReference type="Proteomes" id="UP001158644">
    <property type="component" value="Unassembled WGS sequence"/>
</dbReference>
<evidence type="ECO:0000256" key="4">
    <source>
        <dbReference type="ARBA" id="ARBA00022679"/>
    </source>
</evidence>
<comment type="subcellular location">
    <subcellularLocation>
        <location evidence="1">Cell membrane</location>
        <topology evidence="1">Multi-pass membrane protein</topology>
    </subcellularLocation>
</comment>
<dbReference type="PANTHER" id="PTHR48090">
    <property type="entry name" value="UNDECAPRENYL-PHOSPHATE 4-DEOXY-4-FORMAMIDO-L-ARABINOSE TRANSFERASE-RELATED"/>
    <property type="match status" value="1"/>
</dbReference>
<evidence type="ECO:0000256" key="1">
    <source>
        <dbReference type="ARBA" id="ARBA00004651"/>
    </source>
</evidence>
<dbReference type="InterPro" id="IPR029044">
    <property type="entry name" value="Nucleotide-diphossugar_trans"/>
</dbReference>
<evidence type="ECO:0000256" key="3">
    <source>
        <dbReference type="ARBA" id="ARBA00022676"/>
    </source>
</evidence>
<evidence type="ECO:0000259" key="10">
    <source>
        <dbReference type="Pfam" id="PF00535"/>
    </source>
</evidence>
<feature type="domain" description="Glycosyltransferase 2-like" evidence="10">
    <location>
        <begin position="23"/>
        <end position="186"/>
    </location>
</feature>
<proteinExistence type="inferred from homology"/>
<dbReference type="CDD" id="cd04187">
    <property type="entry name" value="DPM1_like_bac"/>
    <property type="match status" value="1"/>
</dbReference>